<evidence type="ECO:0000313" key="9">
    <source>
        <dbReference type="EMBL" id="CAG5122683.1"/>
    </source>
</evidence>
<dbReference type="InterPro" id="IPR029045">
    <property type="entry name" value="ClpP/crotonase-like_dom_sf"/>
</dbReference>
<feature type="non-terminal residue" evidence="9">
    <location>
        <position position="1"/>
    </location>
</feature>
<evidence type="ECO:0000256" key="6">
    <source>
        <dbReference type="ARBA" id="ARBA00024871"/>
    </source>
</evidence>
<evidence type="ECO:0000256" key="4">
    <source>
        <dbReference type="ARBA" id="ARBA00016714"/>
    </source>
</evidence>
<dbReference type="CDD" id="cd06558">
    <property type="entry name" value="crotonase-like"/>
    <property type="match status" value="1"/>
</dbReference>
<accession>A0A8S3YZT6</accession>
<comment type="function">
    <text evidence="6">Hydrolyzes 3-hydroxyisobutyryl-CoA (HIBYL-CoA), a saline catabolite. Has high activity toward isobutyryl-CoA. Could be an isobutyryl-CoA dehydrogenase that functions in valine catabolism. Also hydrolyzes 3-hydroxypropanoyl-CoA.</text>
</comment>
<dbReference type="Gene3D" id="3.90.226.10">
    <property type="entry name" value="2-enoyl-CoA Hydratase, Chain A, domain 1"/>
    <property type="match status" value="1"/>
</dbReference>
<dbReference type="InterPro" id="IPR045004">
    <property type="entry name" value="ECH_dom"/>
</dbReference>
<evidence type="ECO:0000256" key="2">
    <source>
        <dbReference type="ARBA" id="ARBA00005254"/>
    </source>
</evidence>
<evidence type="ECO:0000256" key="1">
    <source>
        <dbReference type="ARBA" id="ARBA00001709"/>
    </source>
</evidence>
<keyword evidence="5" id="KW-0378">Hydrolase</keyword>
<name>A0A8S3YZT6_9EUPU</name>
<evidence type="ECO:0000256" key="7">
    <source>
        <dbReference type="ARBA" id="ARBA00031181"/>
    </source>
</evidence>
<evidence type="ECO:0000313" key="10">
    <source>
        <dbReference type="Proteomes" id="UP000678393"/>
    </source>
</evidence>
<proteinExistence type="inferred from homology"/>
<comment type="similarity">
    <text evidence="2">Belongs to the enoyl-CoA hydratase/isomerase family.</text>
</comment>
<dbReference type="SUPFAM" id="SSF52096">
    <property type="entry name" value="ClpP/crotonase"/>
    <property type="match status" value="1"/>
</dbReference>
<dbReference type="Pfam" id="PF16113">
    <property type="entry name" value="ECH_2"/>
    <property type="match status" value="1"/>
</dbReference>
<dbReference type="PANTHER" id="PTHR43176:SF3">
    <property type="entry name" value="3-HYDROXYISOBUTYRYL-COA HYDROLASE, MITOCHONDRIAL"/>
    <property type="match status" value="1"/>
</dbReference>
<dbReference type="EMBL" id="CAJHNH020001339">
    <property type="protein sequence ID" value="CAG5122683.1"/>
    <property type="molecule type" value="Genomic_DNA"/>
</dbReference>
<dbReference type="InterPro" id="IPR032259">
    <property type="entry name" value="HIBYL-CoA-H"/>
</dbReference>
<evidence type="ECO:0000259" key="8">
    <source>
        <dbReference type="Pfam" id="PF16113"/>
    </source>
</evidence>
<dbReference type="AlphaFoldDB" id="A0A8S3YZT6"/>
<evidence type="ECO:0000256" key="3">
    <source>
        <dbReference type="ARBA" id="ARBA00011915"/>
    </source>
</evidence>
<reference evidence="9" key="1">
    <citation type="submission" date="2021-04" db="EMBL/GenBank/DDBJ databases">
        <authorList>
            <consortium name="Molecular Ecology Group"/>
        </authorList>
    </citation>
    <scope>NUCLEOTIDE SEQUENCE</scope>
</reference>
<keyword evidence="10" id="KW-1185">Reference proteome</keyword>
<comment type="caution">
    <text evidence="9">The sequence shown here is derived from an EMBL/GenBank/DDBJ whole genome shotgun (WGS) entry which is preliminary data.</text>
</comment>
<gene>
    <name evidence="9" type="ORF">CUNI_LOCUS8241</name>
</gene>
<evidence type="ECO:0000256" key="5">
    <source>
        <dbReference type="ARBA" id="ARBA00022801"/>
    </source>
</evidence>
<dbReference type="GO" id="GO:0006574">
    <property type="term" value="P:L-valine catabolic process"/>
    <property type="evidence" value="ECO:0007669"/>
    <property type="project" value="TreeGrafter"/>
</dbReference>
<dbReference type="OrthoDB" id="1737613at2759"/>
<dbReference type="NCBIfam" id="NF004127">
    <property type="entry name" value="PRK05617.1"/>
    <property type="match status" value="1"/>
</dbReference>
<protein>
    <recommendedName>
        <fullName evidence="4">3-hydroxyisobutyryl-CoA hydrolase, mitochondrial</fullName>
        <ecNumber evidence="3">3.1.2.4</ecNumber>
    </recommendedName>
    <alternativeName>
        <fullName evidence="7">3-hydroxyisobutyryl-coenzyme A hydrolase</fullName>
    </alternativeName>
</protein>
<comment type="catalytic activity">
    <reaction evidence="1">
        <text>3-hydroxy-2-methylpropanoyl-CoA + H2O = 3-hydroxy-2-methylpropanoate + CoA + H(+)</text>
        <dbReference type="Rhea" id="RHEA:20888"/>
        <dbReference type="ChEBI" id="CHEBI:11805"/>
        <dbReference type="ChEBI" id="CHEBI:15377"/>
        <dbReference type="ChEBI" id="CHEBI:15378"/>
        <dbReference type="ChEBI" id="CHEBI:57287"/>
        <dbReference type="ChEBI" id="CHEBI:57340"/>
        <dbReference type="EC" id="3.1.2.4"/>
    </reaction>
</comment>
<dbReference type="PANTHER" id="PTHR43176">
    <property type="entry name" value="3-HYDROXYISOBUTYRYL-COA HYDROLASE-RELATED"/>
    <property type="match status" value="1"/>
</dbReference>
<dbReference type="GO" id="GO:0003860">
    <property type="term" value="F:3-hydroxyisobutyryl-CoA hydrolase activity"/>
    <property type="evidence" value="ECO:0007669"/>
    <property type="project" value="UniProtKB-EC"/>
</dbReference>
<sequence length="309" mass="34287">MTQSSPCTEEDLLFQQRGQVQHVILNRPKALNALNLSMVRDLTAKLKECLQDPRVSVITLRGAGGKAFCAGGDLKSLTYSVKEGNNYGQHFFFEEFALNYLIGTYPKPLISVMNGITFGGAAGLTVVGQFSVATEKSVFCMPECAIGLFPDVGSGYFLSRLPGNLGMFLGLTGHRLRGHEIVSAGLASHYIEYSKVGYKMFAQAYVLDAFYVESTIPERCTLEQHREQIARCFGGDSVEEIVRNLEHDHSAWAHTQLCAIRKMSPTSLKITFRLLKEGINKSLAETLKTEYRLTQRCVADKDFHEGIRA</sequence>
<feature type="domain" description="Enoyl-CoA hydratase/isomerase" evidence="8">
    <location>
        <begin position="21"/>
        <end position="309"/>
    </location>
</feature>
<dbReference type="Proteomes" id="UP000678393">
    <property type="component" value="Unassembled WGS sequence"/>
</dbReference>
<dbReference type="EC" id="3.1.2.4" evidence="3"/>
<organism evidence="9 10">
    <name type="scientific">Candidula unifasciata</name>
    <dbReference type="NCBI Taxonomy" id="100452"/>
    <lineage>
        <taxon>Eukaryota</taxon>
        <taxon>Metazoa</taxon>
        <taxon>Spiralia</taxon>
        <taxon>Lophotrochozoa</taxon>
        <taxon>Mollusca</taxon>
        <taxon>Gastropoda</taxon>
        <taxon>Heterobranchia</taxon>
        <taxon>Euthyneura</taxon>
        <taxon>Panpulmonata</taxon>
        <taxon>Eupulmonata</taxon>
        <taxon>Stylommatophora</taxon>
        <taxon>Helicina</taxon>
        <taxon>Helicoidea</taxon>
        <taxon>Geomitridae</taxon>
        <taxon>Candidula</taxon>
    </lineage>
</organism>